<organism evidence="9 10">
    <name type="scientific">Fulvivirga sedimenti</name>
    <dbReference type="NCBI Taxonomy" id="2879465"/>
    <lineage>
        <taxon>Bacteria</taxon>
        <taxon>Pseudomonadati</taxon>
        <taxon>Bacteroidota</taxon>
        <taxon>Cytophagia</taxon>
        <taxon>Cytophagales</taxon>
        <taxon>Fulvivirgaceae</taxon>
        <taxon>Fulvivirga</taxon>
    </lineage>
</organism>
<evidence type="ECO:0000256" key="6">
    <source>
        <dbReference type="SAM" id="Phobius"/>
    </source>
</evidence>
<name>A0A9X1HXD0_9BACT</name>
<evidence type="ECO:0000256" key="4">
    <source>
        <dbReference type="ARBA" id="ARBA00022989"/>
    </source>
</evidence>
<feature type="domain" description="ABC3 transporter permease C-terminal" evidence="7">
    <location>
        <begin position="776"/>
        <end position="886"/>
    </location>
</feature>
<feature type="transmembrane region" description="Helical" evidence="6">
    <location>
        <begin position="828"/>
        <end position="849"/>
    </location>
</feature>
<gene>
    <name evidence="9" type="ORF">LDX50_26775</name>
</gene>
<comment type="caution">
    <text evidence="9">The sequence shown here is derived from an EMBL/GenBank/DDBJ whole genome shotgun (WGS) entry which is preliminary data.</text>
</comment>
<comment type="subcellular location">
    <subcellularLocation>
        <location evidence="1">Cell membrane</location>
        <topology evidence="1">Multi-pass membrane protein</topology>
    </subcellularLocation>
</comment>
<dbReference type="Pfam" id="PF02687">
    <property type="entry name" value="FtsX"/>
    <property type="match status" value="2"/>
</dbReference>
<feature type="transmembrane region" description="Helical" evidence="6">
    <location>
        <begin position="515"/>
        <end position="536"/>
    </location>
</feature>
<evidence type="ECO:0000256" key="3">
    <source>
        <dbReference type="ARBA" id="ARBA00022692"/>
    </source>
</evidence>
<dbReference type="AlphaFoldDB" id="A0A9X1HXD0"/>
<dbReference type="Pfam" id="PF12704">
    <property type="entry name" value="MacB_PCD"/>
    <property type="match status" value="2"/>
</dbReference>
<feature type="transmembrane region" description="Helical" evidence="6">
    <location>
        <begin position="773"/>
        <end position="797"/>
    </location>
</feature>
<dbReference type="GO" id="GO:0005886">
    <property type="term" value="C:plasma membrane"/>
    <property type="evidence" value="ECO:0007669"/>
    <property type="project" value="UniProtKB-SubCell"/>
</dbReference>
<evidence type="ECO:0000259" key="7">
    <source>
        <dbReference type="Pfam" id="PF02687"/>
    </source>
</evidence>
<dbReference type="GO" id="GO:0022857">
    <property type="term" value="F:transmembrane transporter activity"/>
    <property type="evidence" value="ECO:0007669"/>
    <property type="project" value="TreeGrafter"/>
</dbReference>
<keyword evidence="3 6" id="KW-0812">Transmembrane</keyword>
<dbReference type="InterPro" id="IPR025857">
    <property type="entry name" value="MacB_PCD"/>
</dbReference>
<evidence type="ECO:0000256" key="5">
    <source>
        <dbReference type="ARBA" id="ARBA00023136"/>
    </source>
</evidence>
<feature type="transmembrane region" description="Helical" evidence="6">
    <location>
        <begin position="98"/>
        <end position="122"/>
    </location>
</feature>
<keyword evidence="2" id="KW-1003">Cell membrane</keyword>
<feature type="transmembrane region" description="Helical" evidence="6">
    <location>
        <begin position="425"/>
        <end position="448"/>
    </location>
</feature>
<reference evidence="9" key="1">
    <citation type="submission" date="2021-09" db="EMBL/GenBank/DDBJ databases">
        <title>Fulvivirga sp. isolated from coastal sediment.</title>
        <authorList>
            <person name="Yu H."/>
        </authorList>
    </citation>
    <scope>NUCLEOTIDE SEQUENCE</scope>
    <source>
        <strain evidence="9">1062</strain>
    </source>
</reference>
<dbReference type="InterPro" id="IPR050250">
    <property type="entry name" value="Macrolide_Exporter_MacB"/>
</dbReference>
<proteinExistence type="predicted"/>
<feature type="transmembrane region" description="Helical" evidence="6">
    <location>
        <begin position="375"/>
        <end position="396"/>
    </location>
</feature>
<evidence type="ECO:0000313" key="9">
    <source>
        <dbReference type="EMBL" id="MCA6078507.1"/>
    </source>
</evidence>
<dbReference type="PANTHER" id="PTHR30572">
    <property type="entry name" value="MEMBRANE COMPONENT OF TRANSPORTER-RELATED"/>
    <property type="match status" value="1"/>
</dbReference>
<dbReference type="Proteomes" id="UP001139409">
    <property type="component" value="Unassembled WGS sequence"/>
</dbReference>
<dbReference type="RefSeq" id="WP_225699365.1">
    <property type="nucleotide sequence ID" value="NZ_JAIXNE010000006.1"/>
</dbReference>
<feature type="transmembrane region" description="Helical" evidence="6">
    <location>
        <begin position="468"/>
        <end position="494"/>
    </location>
</feature>
<evidence type="ECO:0000259" key="8">
    <source>
        <dbReference type="Pfam" id="PF12704"/>
    </source>
</evidence>
<dbReference type="EMBL" id="JAIXNE010000006">
    <property type="protein sequence ID" value="MCA6078507.1"/>
    <property type="molecule type" value="Genomic_DNA"/>
</dbReference>
<dbReference type="PANTHER" id="PTHR30572:SF18">
    <property type="entry name" value="ABC-TYPE MACROLIDE FAMILY EXPORT SYSTEM PERMEASE COMPONENT 2"/>
    <property type="match status" value="1"/>
</dbReference>
<keyword evidence="10" id="KW-1185">Reference proteome</keyword>
<accession>A0A9X1HXD0</accession>
<feature type="domain" description="MacB-like periplasmic core" evidence="8">
    <location>
        <begin position="100"/>
        <end position="314"/>
    </location>
</feature>
<evidence type="ECO:0000256" key="2">
    <source>
        <dbReference type="ARBA" id="ARBA00022475"/>
    </source>
</evidence>
<feature type="domain" description="MacB-like periplasmic core" evidence="8">
    <location>
        <begin position="515"/>
        <end position="710"/>
    </location>
</feature>
<feature type="transmembrane region" description="Helical" evidence="6">
    <location>
        <begin position="861"/>
        <end position="882"/>
    </location>
</feature>
<evidence type="ECO:0000256" key="1">
    <source>
        <dbReference type="ARBA" id="ARBA00004651"/>
    </source>
</evidence>
<dbReference type="InterPro" id="IPR003838">
    <property type="entry name" value="ABC3_permease_C"/>
</dbReference>
<keyword evidence="5 6" id="KW-0472">Membrane</keyword>
<protein>
    <submittedName>
        <fullName evidence="9">ABC transporter permease</fullName>
    </submittedName>
</protein>
<feature type="domain" description="ABC3 transporter permease C-terminal" evidence="7">
    <location>
        <begin position="380"/>
        <end position="492"/>
    </location>
</feature>
<evidence type="ECO:0000313" key="10">
    <source>
        <dbReference type="Proteomes" id="UP001139409"/>
    </source>
</evidence>
<sequence length="896" mass="99953">MALNNSHIDFIKNEIERRSIVADDLTDELVDHFCELIEERMDGGQRFFEAYQAVMASFGASSGITEIQHENIKTQQQQSIMFKNYLKIAIRNIKKQKFYSFINVFGLATGIAASMLIVLFIINELQYDNFHTNRDRIYRIISDVHFGDNDFTFPVAPAPLAAALRLEFPEVENTVRIRKQGSFLVRPVESADNIKIDDLAFVDSTFFKIFTVPFIAGNEADALKGPNKVVISESTSRNLFGSAEALGRQVLLDGDRQAVVSGVFKDFPSNSHLQMDILVSMESLEESFSPIWLSNNFYTYVLLSEKGSSGALQSKFPAMVDKYVGPQVKQFVGVDFEAAKEAGTRIEYTLQPMPAVYLYSNYTFDIGPTSDIQKIYIFSAIAFLIIILACINFMNLSTARSTTRAKEVGIRKVLGSIRGHLMRQFLTESVLLTALAFVIAVFLAQIFLPSFNQIASKDLAIPFNNPLFYVLSAAGILLLGIAAGLYPSFFLSAFRPVQVLKGKILNSRSGAPIRSALVVLQFVITIALLLGTTAVYKQLNYISDKKLGFNKEQVLIVRDAYMLGNDLDAYRNNVLSSSNISYGSVSGFLPVTSSNRSDATYWEEGKAIDDESMVNSQVWVVDDQYVNTMGMEIIEGRNFSPEFPSDSTAVLLNETAVKAFGLDDPVGRRLQSFAYNPRTNESYPDSFNTYTVVGVMKDFHFNDMHRAISPVMFQLGNNSSLISFRFNSTNTDEVIAFAEKEWKALNSGVPFNYGFLDDEFSSMYQNEQRLGDIITIFAVLAVLIGCLGLFGLATFLTEQRTKEIGIRKVLGASNQTIVMLLSRDFGKLVLISFIVAVPFAWYMISRWLVSFEYKTSIGWEIYLIVGFVAFAIAGVSIGYQAIRAALSNPADIIKSE</sequence>
<keyword evidence="4 6" id="KW-1133">Transmembrane helix</keyword>